<dbReference type="Proteomes" id="UP000663499">
    <property type="component" value="Chromosome"/>
</dbReference>
<dbReference type="InterPro" id="IPR011549">
    <property type="entry name" value="RibD_C"/>
</dbReference>
<keyword evidence="9 19" id="KW-0479">Metal-binding</keyword>
<dbReference type="Gene3D" id="3.40.430.10">
    <property type="entry name" value="Dihydrofolate Reductase, subunit A"/>
    <property type="match status" value="1"/>
</dbReference>
<dbReference type="InterPro" id="IPR002125">
    <property type="entry name" value="CMP_dCMP_dom"/>
</dbReference>
<evidence type="ECO:0000256" key="21">
    <source>
        <dbReference type="PIRSR" id="PIRSR006769-2"/>
    </source>
</evidence>
<dbReference type="EC" id="3.5.4.26" evidence="19"/>
<comment type="catalytic activity">
    <reaction evidence="18 19">
        <text>2,5-diamino-6-hydroxy-4-(5-phosphoribosylamino)-pyrimidine + H2O + H(+) = 5-amino-6-(5-phospho-D-ribosylamino)uracil + NH4(+)</text>
        <dbReference type="Rhea" id="RHEA:21868"/>
        <dbReference type="ChEBI" id="CHEBI:15377"/>
        <dbReference type="ChEBI" id="CHEBI:15378"/>
        <dbReference type="ChEBI" id="CHEBI:28938"/>
        <dbReference type="ChEBI" id="CHEBI:58453"/>
        <dbReference type="ChEBI" id="CHEBI:58614"/>
        <dbReference type="EC" id="3.5.4.26"/>
    </reaction>
</comment>
<evidence type="ECO:0000256" key="15">
    <source>
        <dbReference type="ARBA" id="ARBA00047550"/>
    </source>
</evidence>
<evidence type="ECO:0000256" key="11">
    <source>
        <dbReference type="ARBA" id="ARBA00022833"/>
    </source>
</evidence>
<evidence type="ECO:0000256" key="13">
    <source>
        <dbReference type="ARBA" id="ARBA00023002"/>
    </source>
</evidence>
<evidence type="ECO:0000256" key="12">
    <source>
        <dbReference type="ARBA" id="ARBA00022857"/>
    </source>
</evidence>
<name>A0A974XDB5_9FIRM</name>
<dbReference type="EC" id="1.1.1.193" evidence="19"/>
<dbReference type="AlphaFoldDB" id="A0A974XDB5"/>
<dbReference type="Pfam" id="PF01872">
    <property type="entry name" value="RibD_C"/>
    <property type="match status" value="1"/>
</dbReference>
<comment type="catalytic activity">
    <reaction evidence="15">
        <text>2,5-diamino-6-(1-D-ribitylamino)pyrimidin-4(3H)-one 5'-phosphate + NAD(+) = 2,5-diamino-6-(1-D-ribosylamino)pyrimidin-4(3H)-one 5'-phosphate + NADH + H(+)</text>
        <dbReference type="Rhea" id="RHEA:27274"/>
        <dbReference type="ChEBI" id="CHEBI:15378"/>
        <dbReference type="ChEBI" id="CHEBI:57540"/>
        <dbReference type="ChEBI" id="CHEBI:57945"/>
        <dbReference type="ChEBI" id="CHEBI:58890"/>
        <dbReference type="ChEBI" id="CHEBI:59545"/>
        <dbReference type="EC" id="1.1.1.302"/>
    </reaction>
</comment>
<comment type="pathway">
    <text evidence="3 19">Cofactor biosynthesis; riboflavin biosynthesis; 5-amino-6-(D-ribitylamino)uracil from GTP: step 3/4.</text>
</comment>
<evidence type="ECO:0000256" key="4">
    <source>
        <dbReference type="ARBA" id="ARBA00005259"/>
    </source>
</evidence>
<feature type="binding site" evidence="21">
    <location>
        <position position="172"/>
    </location>
    <ligand>
        <name>NADP(+)</name>
        <dbReference type="ChEBI" id="CHEBI:58349"/>
    </ligand>
</feature>
<dbReference type="InterPro" id="IPR002734">
    <property type="entry name" value="RibDG_C"/>
</dbReference>
<dbReference type="PIRSF" id="PIRSF006769">
    <property type="entry name" value="RibD"/>
    <property type="match status" value="1"/>
</dbReference>
<dbReference type="InterPro" id="IPR004794">
    <property type="entry name" value="Eubact_RibD"/>
</dbReference>
<comment type="function">
    <text evidence="1 19">Converts 2,5-diamino-6-(ribosylamino)-4(3h)-pyrimidinone 5'-phosphate into 5-amino-6-(ribosylamino)-2,4(1h,3h)-pyrimidinedione 5'-phosphate.</text>
</comment>
<comment type="similarity">
    <text evidence="4 19">In the N-terminal section; belongs to the cytidine and deoxycytidylate deaminase family.</text>
</comment>
<evidence type="ECO:0000256" key="1">
    <source>
        <dbReference type="ARBA" id="ARBA00002151"/>
    </source>
</evidence>
<dbReference type="GO" id="GO:0008703">
    <property type="term" value="F:5-amino-6-(5-phosphoribosylamino)uracil reductase activity"/>
    <property type="evidence" value="ECO:0007669"/>
    <property type="project" value="UniProtKB-EC"/>
</dbReference>
<dbReference type="NCBIfam" id="TIGR00326">
    <property type="entry name" value="eubact_ribD"/>
    <property type="match status" value="1"/>
</dbReference>
<keyword evidence="11 19" id="KW-0862">Zinc</keyword>
<evidence type="ECO:0000256" key="6">
    <source>
        <dbReference type="ARBA" id="ARBA00009723"/>
    </source>
</evidence>
<evidence type="ECO:0000256" key="7">
    <source>
        <dbReference type="ARBA" id="ARBA00011738"/>
    </source>
</evidence>
<feature type="binding site" evidence="21">
    <location>
        <position position="186"/>
    </location>
    <ligand>
        <name>substrate</name>
    </ligand>
</feature>
<gene>
    <name evidence="24" type="primary">ribD</name>
    <name evidence="24" type="ORF">J0B03_07760</name>
</gene>
<evidence type="ECO:0000256" key="18">
    <source>
        <dbReference type="ARBA" id="ARBA00049886"/>
    </source>
</evidence>
<evidence type="ECO:0000256" key="17">
    <source>
        <dbReference type="ARBA" id="ARBA00049861"/>
    </source>
</evidence>
<comment type="similarity">
    <text evidence="6">Belongs to the HTP reductase family.</text>
</comment>
<dbReference type="GO" id="GO:0050661">
    <property type="term" value="F:NADP binding"/>
    <property type="evidence" value="ECO:0007669"/>
    <property type="project" value="InterPro"/>
</dbReference>
<evidence type="ECO:0000256" key="16">
    <source>
        <dbReference type="ARBA" id="ARBA00049020"/>
    </source>
</evidence>
<dbReference type="FunFam" id="3.40.140.10:FF:000025">
    <property type="entry name" value="Riboflavin biosynthesis protein RibD"/>
    <property type="match status" value="1"/>
</dbReference>
<dbReference type="GO" id="GO:0008270">
    <property type="term" value="F:zinc ion binding"/>
    <property type="evidence" value="ECO:0007669"/>
    <property type="project" value="InterPro"/>
</dbReference>
<dbReference type="NCBIfam" id="TIGR00227">
    <property type="entry name" value="ribD_Cterm"/>
    <property type="match status" value="1"/>
</dbReference>
<feature type="binding site" evidence="22">
    <location>
        <position position="52"/>
    </location>
    <ligand>
        <name>Zn(2+)</name>
        <dbReference type="ChEBI" id="CHEBI:29105"/>
        <note>catalytic</note>
    </ligand>
</feature>
<feature type="binding site" evidence="21">
    <location>
        <begin position="298"/>
        <end position="304"/>
    </location>
    <ligand>
        <name>NADP(+)</name>
        <dbReference type="ChEBI" id="CHEBI:58349"/>
    </ligand>
</feature>
<dbReference type="PANTHER" id="PTHR38011:SF7">
    <property type="entry name" value="2,5-DIAMINO-6-RIBOSYLAMINO-4(3H)-PYRIMIDINONE 5'-PHOSPHATE REDUCTASE"/>
    <property type="match status" value="1"/>
</dbReference>
<dbReference type="InterPro" id="IPR024072">
    <property type="entry name" value="DHFR-like_dom_sf"/>
</dbReference>
<feature type="binding site" evidence="22">
    <location>
        <position position="86"/>
    </location>
    <ligand>
        <name>Zn(2+)</name>
        <dbReference type="ChEBI" id="CHEBI:29105"/>
        <note>catalytic</note>
    </ligand>
</feature>
<evidence type="ECO:0000256" key="2">
    <source>
        <dbReference type="ARBA" id="ARBA00004882"/>
    </source>
</evidence>
<organism evidence="24 25">
    <name type="scientific">Alkalibacter rhizosphaerae</name>
    <dbReference type="NCBI Taxonomy" id="2815577"/>
    <lineage>
        <taxon>Bacteria</taxon>
        <taxon>Bacillati</taxon>
        <taxon>Bacillota</taxon>
        <taxon>Clostridia</taxon>
        <taxon>Eubacteriales</taxon>
        <taxon>Eubacteriaceae</taxon>
        <taxon>Alkalibacter</taxon>
    </lineage>
</organism>
<dbReference type="EMBL" id="CP071444">
    <property type="protein sequence ID" value="QSX07723.1"/>
    <property type="molecule type" value="Genomic_DNA"/>
</dbReference>
<dbReference type="InterPro" id="IPR050765">
    <property type="entry name" value="Riboflavin_Biosynth_HTPR"/>
</dbReference>
<feature type="binding site" evidence="21">
    <location>
        <position position="209"/>
    </location>
    <ligand>
        <name>substrate</name>
    </ligand>
</feature>
<dbReference type="SUPFAM" id="SSF53597">
    <property type="entry name" value="Dihydrofolate reductase-like"/>
    <property type="match status" value="1"/>
</dbReference>
<feature type="binding site" evidence="21">
    <location>
        <position position="170"/>
    </location>
    <ligand>
        <name>substrate</name>
    </ligand>
</feature>
<dbReference type="InterPro" id="IPR006401">
    <property type="entry name" value="Rib_reduct_arc"/>
</dbReference>
<evidence type="ECO:0000256" key="19">
    <source>
        <dbReference type="PIRNR" id="PIRNR006769"/>
    </source>
</evidence>
<dbReference type="InterPro" id="IPR016192">
    <property type="entry name" value="APOBEC/CMP_deaminase_Zn-bd"/>
</dbReference>
<keyword evidence="12 19" id="KW-0521">NADP</keyword>
<comment type="catalytic activity">
    <reaction evidence="17 19">
        <text>5-amino-6-(5-phospho-D-ribitylamino)uracil + NADP(+) = 5-amino-6-(5-phospho-D-ribosylamino)uracil + NADPH + H(+)</text>
        <dbReference type="Rhea" id="RHEA:17845"/>
        <dbReference type="ChEBI" id="CHEBI:15378"/>
        <dbReference type="ChEBI" id="CHEBI:57783"/>
        <dbReference type="ChEBI" id="CHEBI:58349"/>
        <dbReference type="ChEBI" id="CHEBI:58421"/>
        <dbReference type="ChEBI" id="CHEBI:58453"/>
        <dbReference type="EC" id="1.1.1.193"/>
    </reaction>
</comment>
<dbReference type="InterPro" id="IPR016193">
    <property type="entry name" value="Cytidine_deaminase-like"/>
</dbReference>
<feature type="binding site" evidence="21">
    <location>
        <position position="296"/>
    </location>
    <ligand>
        <name>substrate</name>
    </ligand>
</feature>
<feature type="binding site" evidence="22">
    <location>
        <position position="77"/>
    </location>
    <ligand>
        <name>Zn(2+)</name>
        <dbReference type="ChEBI" id="CHEBI:29105"/>
        <note>catalytic</note>
    </ligand>
</feature>
<evidence type="ECO:0000259" key="23">
    <source>
        <dbReference type="PROSITE" id="PS51747"/>
    </source>
</evidence>
<keyword evidence="10 19" id="KW-0378">Hydrolase</keyword>
<dbReference type="SUPFAM" id="SSF53927">
    <property type="entry name" value="Cytidine deaminase-like"/>
    <property type="match status" value="1"/>
</dbReference>
<evidence type="ECO:0000256" key="9">
    <source>
        <dbReference type="ARBA" id="ARBA00022723"/>
    </source>
</evidence>
<evidence type="ECO:0000256" key="8">
    <source>
        <dbReference type="ARBA" id="ARBA00022619"/>
    </source>
</evidence>
<evidence type="ECO:0000256" key="3">
    <source>
        <dbReference type="ARBA" id="ARBA00004910"/>
    </source>
</evidence>
<evidence type="ECO:0000256" key="10">
    <source>
        <dbReference type="ARBA" id="ARBA00022801"/>
    </source>
</evidence>
<dbReference type="PANTHER" id="PTHR38011">
    <property type="entry name" value="DIHYDROFOLATE REDUCTASE FAMILY PROTEIN (AFU_ORTHOLOGUE AFUA_8G06820)"/>
    <property type="match status" value="1"/>
</dbReference>
<feature type="binding site" evidence="21">
    <location>
        <position position="156"/>
    </location>
    <ligand>
        <name>NADP(+)</name>
        <dbReference type="ChEBI" id="CHEBI:58349"/>
    </ligand>
</feature>
<comment type="catalytic activity">
    <reaction evidence="16">
        <text>2,5-diamino-6-(1-D-ribitylamino)pyrimidin-4(3H)-one 5'-phosphate + NADP(+) = 2,5-diamino-6-(1-D-ribosylamino)pyrimidin-4(3H)-one 5'-phosphate + NADPH + H(+)</text>
        <dbReference type="Rhea" id="RHEA:27278"/>
        <dbReference type="ChEBI" id="CHEBI:15378"/>
        <dbReference type="ChEBI" id="CHEBI:57783"/>
        <dbReference type="ChEBI" id="CHEBI:58349"/>
        <dbReference type="ChEBI" id="CHEBI:58890"/>
        <dbReference type="ChEBI" id="CHEBI:59545"/>
        <dbReference type="EC" id="1.1.1.302"/>
    </reaction>
</comment>
<accession>A0A974XDB5</accession>
<keyword evidence="8 19" id="KW-0686">Riboflavin biosynthesis</keyword>
<dbReference type="NCBIfam" id="TIGR01508">
    <property type="entry name" value="rib_reduct_arch"/>
    <property type="match status" value="1"/>
</dbReference>
<evidence type="ECO:0000256" key="5">
    <source>
        <dbReference type="ARBA" id="ARBA00007417"/>
    </source>
</evidence>
<dbReference type="KEGG" id="alka:J0B03_07760"/>
<protein>
    <recommendedName>
        <fullName evidence="19">Riboflavin biosynthesis protein RibD</fullName>
    </recommendedName>
    <domain>
        <recommendedName>
            <fullName evidence="19">Diaminohydroxyphosphoribosylaminopyrimidine deaminase</fullName>
            <shortName evidence="19">DRAP deaminase</shortName>
            <ecNumber evidence="19">3.5.4.26</ecNumber>
        </recommendedName>
        <alternativeName>
            <fullName evidence="19">Riboflavin-specific deaminase</fullName>
        </alternativeName>
    </domain>
    <domain>
        <recommendedName>
            <fullName evidence="19">5-amino-6-(5-phosphoribosylamino)uracil reductase</fullName>
            <ecNumber evidence="19">1.1.1.193</ecNumber>
        </recommendedName>
        <alternativeName>
            <fullName evidence="19">HTP reductase</fullName>
        </alternativeName>
    </domain>
</protein>
<comment type="pathway">
    <text evidence="2 19">Cofactor biosynthesis; riboflavin biosynthesis; 5-amino-6-(D-ribitylamino)uracil from GTP: step 2/4.</text>
</comment>
<keyword evidence="14" id="KW-0511">Multifunctional enzyme</keyword>
<sequence>MKQPDIEYMKRALELAELGRGWTNPNPMVGAVIVKKGRIIGEGFHQKHGQAHAEINALNNATEPVEGATIYVTLEPCSHYGKTPPCAQAILISGIREVIIAMEDPNPLVAGKGIRILQEGGISVHTGILEKEAAQLNEVFLQYIQTKTPFVVMKTAMSLDGKIACHTGDSKWISNEGSRAFVHELRAQLPAIMVGIGTVLADDPSLTCRRESPSRQPIRIIVDSALRIPMDAHVLNDECPHLTWIATVDGKDPEKIQILEERGIPVLQTRSKDGKVDLQHLMELLGQRQIDGLLLEGGGTLNFSALKAGIVNKVVSFIAPVLIGGKDAPTPVEGEGFSSLAEAIALENIQIRRFDDDLMMEGRVKHVYRTD</sequence>
<keyword evidence="13 19" id="KW-0560">Oxidoreductase</keyword>
<dbReference type="CDD" id="cd01284">
    <property type="entry name" value="Riboflavin_deaminase-reductase"/>
    <property type="match status" value="1"/>
</dbReference>
<feature type="active site" description="Proton donor" evidence="20">
    <location>
        <position position="54"/>
    </location>
</feature>
<feature type="binding site" evidence="21">
    <location>
        <position position="224"/>
    </location>
    <ligand>
        <name>NADP(+)</name>
        <dbReference type="ChEBI" id="CHEBI:58349"/>
    </ligand>
</feature>
<feature type="domain" description="CMP/dCMP-type deaminase" evidence="23">
    <location>
        <begin position="3"/>
        <end position="124"/>
    </location>
</feature>
<dbReference type="RefSeq" id="WP_207299065.1">
    <property type="nucleotide sequence ID" value="NZ_CP071444.1"/>
</dbReference>
<evidence type="ECO:0000256" key="20">
    <source>
        <dbReference type="PIRSR" id="PIRSR006769-1"/>
    </source>
</evidence>
<dbReference type="GO" id="GO:0009231">
    <property type="term" value="P:riboflavin biosynthetic process"/>
    <property type="evidence" value="ECO:0007669"/>
    <property type="project" value="UniProtKB-KW"/>
</dbReference>
<comment type="cofactor">
    <cofactor evidence="19 22">
        <name>Zn(2+)</name>
        <dbReference type="ChEBI" id="CHEBI:29105"/>
    </cofactor>
    <text evidence="19 22">Binds 1 zinc ion.</text>
</comment>
<comment type="subunit">
    <text evidence="7">Homodimer.</text>
</comment>
<reference evidence="24" key="1">
    <citation type="submission" date="2021-03" db="EMBL/GenBank/DDBJ databases">
        <title>Alkalibacter marinus sp. nov., isolated from tidal flat sediment.</title>
        <authorList>
            <person name="Namirimu T."/>
            <person name="Yang J.-A."/>
            <person name="Yang S.-H."/>
            <person name="Kim Y.-J."/>
            <person name="Kwon K.K."/>
        </authorList>
    </citation>
    <scope>NUCLEOTIDE SEQUENCE</scope>
    <source>
        <strain evidence="24">ES005</strain>
    </source>
</reference>
<evidence type="ECO:0000313" key="25">
    <source>
        <dbReference type="Proteomes" id="UP000663499"/>
    </source>
</evidence>
<keyword evidence="25" id="KW-1185">Reference proteome</keyword>
<feature type="binding site" evidence="21">
    <location>
        <position position="206"/>
    </location>
    <ligand>
        <name>substrate</name>
    </ligand>
</feature>
<evidence type="ECO:0000256" key="14">
    <source>
        <dbReference type="ARBA" id="ARBA00023268"/>
    </source>
</evidence>
<dbReference type="Pfam" id="PF00383">
    <property type="entry name" value="dCMP_cyt_deam_1"/>
    <property type="match status" value="1"/>
</dbReference>
<comment type="similarity">
    <text evidence="5 19">In the C-terminal section; belongs to the HTP reductase family.</text>
</comment>
<evidence type="ECO:0000256" key="22">
    <source>
        <dbReference type="PIRSR" id="PIRSR006769-3"/>
    </source>
</evidence>
<dbReference type="PROSITE" id="PS00903">
    <property type="entry name" value="CYT_DCMP_DEAMINASES_1"/>
    <property type="match status" value="1"/>
</dbReference>
<dbReference type="GO" id="GO:0008835">
    <property type="term" value="F:diaminohydroxyphosphoribosylaminopyrimidine deaminase activity"/>
    <property type="evidence" value="ECO:0007669"/>
    <property type="project" value="UniProtKB-EC"/>
</dbReference>
<feature type="binding site" evidence="21">
    <location>
        <position position="198"/>
    </location>
    <ligand>
        <name>NADP(+)</name>
        <dbReference type="ChEBI" id="CHEBI:58349"/>
    </ligand>
</feature>
<dbReference type="Gene3D" id="3.40.140.10">
    <property type="entry name" value="Cytidine Deaminase, domain 2"/>
    <property type="match status" value="1"/>
</dbReference>
<proteinExistence type="inferred from homology"/>
<dbReference type="PROSITE" id="PS51747">
    <property type="entry name" value="CYT_DCMP_DEAMINASES_2"/>
    <property type="match status" value="1"/>
</dbReference>
<evidence type="ECO:0000313" key="24">
    <source>
        <dbReference type="EMBL" id="QSX07723.1"/>
    </source>
</evidence>
<feature type="binding site" evidence="21">
    <location>
        <position position="202"/>
    </location>
    <ligand>
        <name>NADP(+)</name>
        <dbReference type="ChEBI" id="CHEBI:58349"/>
    </ligand>
</feature>